<comment type="caution">
    <text evidence="1">The sequence shown here is derived from an EMBL/GenBank/DDBJ whole genome shotgun (WGS) entry which is preliminary data.</text>
</comment>
<name>A0AA88A3T1_FICCA</name>
<reference evidence="1" key="1">
    <citation type="submission" date="2023-07" db="EMBL/GenBank/DDBJ databases">
        <title>draft genome sequence of fig (Ficus carica).</title>
        <authorList>
            <person name="Takahashi T."/>
            <person name="Nishimura K."/>
        </authorList>
    </citation>
    <scope>NUCLEOTIDE SEQUENCE</scope>
</reference>
<organism evidence="1 2">
    <name type="scientific">Ficus carica</name>
    <name type="common">Common fig</name>
    <dbReference type="NCBI Taxonomy" id="3494"/>
    <lineage>
        <taxon>Eukaryota</taxon>
        <taxon>Viridiplantae</taxon>
        <taxon>Streptophyta</taxon>
        <taxon>Embryophyta</taxon>
        <taxon>Tracheophyta</taxon>
        <taxon>Spermatophyta</taxon>
        <taxon>Magnoliopsida</taxon>
        <taxon>eudicotyledons</taxon>
        <taxon>Gunneridae</taxon>
        <taxon>Pentapetalae</taxon>
        <taxon>rosids</taxon>
        <taxon>fabids</taxon>
        <taxon>Rosales</taxon>
        <taxon>Moraceae</taxon>
        <taxon>Ficeae</taxon>
        <taxon>Ficus</taxon>
    </lineage>
</organism>
<dbReference type="Proteomes" id="UP001187192">
    <property type="component" value="Unassembled WGS sequence"/>
</dbReference>
<protein>
    <submittedName>
        <fullName evidence="1">Uncharacterized protein</fullName>
    </submittedName>
</protein>
<accession>A0AA88A3T1</accession>
<keyword evidence="2" id="KW-1185">Reference proteome</keyword>
<proteinExistence type="predicted"/>
<dbReference type="AlphaFoldDB" id="A0AA88A3T1"/>
<gene>
    <name evidence="1" type="ORF">TIFTF001_016797</name>
</gene>
<evidence type="ECO:0000313" key="2">
    <source>
        <dbReference type="Proteomes" id="UP001187192"/>
    </source>
</evidence>
<evidence type="ECO:0000313" key="1">
    <source>
        <dbReference type="EMBL" id="GMN47613.1"/>
    </source>
</evidence>
<dbReference type="EMBL" id="BTGU01000026">
    <property type="protein sequence ID" value="GMN47613.1"/>
    <property type="molecule type" value="Genomic_DNA"/>
</dbReference>
<sequence>MDVVCVFIKYNGQWDDTSRYVSGEMKGILVALTATYIGLIELVRSVIGMKGLEKTIVMRYVVKPGMPPVRIQCDANVNFYIQLKKKDVHSDEDVQPAAVNNLIIPSPILTPIPPPIPSSIVCLDLHMEDGLEEQDEFLNNDLSMNHDDCNVGEFNVEEAARDSNEKNIVGSIGA</sequence>